<sequence length="234" mass="25760">MSEEKEISMNVDSPGQKDNESTPLLSHDQPPQPGTSNSAPQGPDSEVNIRGGVKYLQKGHYNEMNVGGARPKTSRPKKGARSKGQGKDGRRPPQNKGSYKVNIEGGVGYMQDGDHNVMNIGPQPRSDNSMDAGSTSIPASTDTLSRVVQEEDFQEIQEHIGWKWKNVAKRLGLSDGQIDGIEHDHKEEPLSEKVYQMLRKWKQLKGDSATVAVLIQALEQEGLHDVADKILKKN</sequence>
<dbReference type="GeneID" id="109483101"/>
<evidence type="ECO:0000313" key="3">
    <source>
        <dbReference type="Proteomes" id="UP000515135"/>
    </source>
</evidence>
<evidence type="ECO:0000256" key="1">
    <source>
        <dbReference type="SAM" id="MobiDB-lite"/>
    </source>
</evidence>
<dbReference type="SMART" id="SM00005">
    <property type="entry name" value="DEATH"/>
    <property type="match status" value="1"/>
</dbReference>
<organism evidence="3 4">
    <name type="scientific">Branchiostoma belcheri</name>
    <name type="common">Amphioxus</name>
    <dbReference type="NCBI Taxonomy" id="7741"/>
    <lineage>
        <taxon>Eukaryota</taxon>
        <taxon>Metazoa</taxon>
        <taxon>Chordata</taxon>
        <taxon>Cephalochordata</taxon>
        <taxon>Leptocardii</taxon>
        <taxon>Amphioxiformes</taxon>
        <taxon>Branchiostomatidae</taxon>
        <taxon>Branchiostoma</taxon>
    </lineage>
</organism>
<evidence type="ECO:0000313" key="4">
    <source>
        <dbReference type="RefSeq" id="XP_019641649.1"/>
    </source>
</evidence>
<name>A0A6P5A5U8_BRABE</name>
<dbReference type="RefSeq" id="XP_019641649.1">
    <property type="nucleotide sequence ID" value="XM_019786090.1"/>
</dbReference>
<dbReference type="FunFam" id="1.10.533.10:FF:000059">
    <property type="entry name" value="Fas-associated via death domain"/>
    <property type="match status" value="1"/>
</dbReference>
<feature type="compositionally biased region" description="Basic residues" evidence="1">
    <location>
        <begin position="72"/>
        <end position="81"/>
    </location>
</feature>
<evidence type="ECO:0000259" key="2">
    <source>
        <dbReference type="PROSITE" id="PS50017"/>
    </source>
</evidence>
<gene>
    <name evidence="4" type="primary">LOC109483101</name>
</gene>
<dbReference type="InterPro" id="IPR016729">
    <property type="entry name" value="FADD"/>
</dbReference>
<dbReference type="AlphaFoldDB" id="A0A6P5A5U8"/>
<accession>A0A6P5A5U8</accession>
<dbReference type="InterPro" id="IPR000488">
    <property type="entry name" value="Death_dom"/>
</dbReference>
<dbReference type="SUPFAM" id="SSF47986">
    <property type="entry name" value="DEATH domain"/>
    <property type="match status" value="1"/>
</dbReference>
<proteinExistence type="predicted"/>
<keyword evidence="3" id="KW-1185">Reference proteome</keyword>
<reference evidence="4" key="1">
    <citation type="submission" date="2025-08" db="UniProtKB">
        <authorList>
            <consortium name="RefSeq"/>
        </authorList>
    </citation>
    <scope>IDENTIFICATION</scope>
    <source>
        <tissue evidence="4">Gonad</tissue>
    </source>
</reference>
<dbReference type="PROSITE" id="PS50017">
    <property type="entry name" value="DEATH_DOMAIN"/>
    <property type="match status" value="1"/>
</dbReference>
<dbReference type="OrthoDB" id="535509at2759"/>
<feature type="domain" description="Death" evidence="2">
    <location>
        <begin position="149"/>
        <end position="234"/>
    </location>
</feature>
<dbReference type="Proteomes" id="UP000515135">
    <property type="component" value="Unplaced"/>
</dbReference>
<dbReference type="Pfam" id="PF00531">
    <property type="entry name" value="Death"/>
    <property type="match status" value="1"/>
</dbReference>
<dbReference type="KEGG" id="bbel:109483101"/>
<dbReference type="Gene3D" id="1.10.533.10">
    <property type="entry name" value="Death Domain, Fas"/>
    <property type="match status" value="1"/>
</dbReference>
<dbReference type="PANTHER" id="PTHR15077">
    <property type="entry name" value="FAS-ASSOCIATING DEATH DOMAIN-CONTAINING PROTEIN FADD"/>
    <property type="match status" value="1"/>
</dbReference>
<dbReference type="GO" id="GO:0007165">
    <property type="term" value="P:signal transduction"/>
    <property type="evidence" value="ECO:0007669"/>
    <property type="project" value="InterPro"/>
</dbReference>
<feature type="region of interest" description="Disordered" evidence="1">
    <location>
        <begin position="1"/>
        <end position="101"/>
    </location>
</feature>
<protein>
    <submittedName>
        <fullName evidence="4">Receptor-interacting serine/threonine-protein kinase 1-like</fullName>
    </submittedName>
</protein>
<dbReference type="CDD" id="cd01670">
    <property type="entry name" value="Death"/>
    <property type="match status" value="1"/>
</dbReference>
<dbReference type="InterPro" id="IPR011029">
    <property type="entry name" value="DEATH-like_dom_sf"/>
</dbReference>